<keyword evidence="2" id="KW-0813">Transport</keyword>
<dbReference type="PANTHER" id="PTHR47235">
    <property type="entry name" value="BLR6548 PROTEIN"/>
    <property type="match status" value="1"/>
</dbReference>
<dbReference type="EMBL" id="JAABNR010000039">
    <property type="protein sequence ID" value="NBZ89920.1"/>
    <property type="molecule type" value="Genomic_DNA"/>
</dbReference>
<evidence type="ECO:0000313" key="7">
    <source>
        <dbReference type="EMBL" id="NBZ89920.1"/>
    </source>
</evidence>
<keyword evidence="3 5" id="KW-0732">Signal</keyword>
<evidence type="ECO:0000256" key="5">
    <source>
        <dbReference type="SAM" id="SignalP"/>
    </source>
</evidence>
<feature type="signal peptide" evidence="5">
    <location>
        <begin position="1"/>
        <end position="22"/>
    </location>
</feature>
<organism evidence="7 8">
    <name type="scientific">Stagnihabitans tardus</name>
    <dbReference type="NCBI Taxonomy" id="2699202"/>
    <lineage>
        <taxon>Bacteria</taxon>
        <taxon>Pseudomonadati</taxon>
        <taxon>Pseudomonadota</taxon>
        <taxon>Alphaproteobacteria</taxon>
        <taxon>Rhodobacterales</taxon>
        <taxon>Paracoccaceae</taxon>
        <taxon>Stagnihabitans</taxon>
    </lineage>
</organism>
<dbReference type="InterPro" id="IPR000709">
    <property type="entry name" value="Leu_Ile_Val-bd"/>
</dbReference>
<evidence type="ECO:0000256" key="1">
    <source>
        <dbReference type="ARBA" id="ARBA00010062"/>
    </source>
</evidence>
<dbReference type="SUPFAM" id="SSF53822">
    <property type="entry name" value="Periplasmic binding protein-like I"/>
    <property type="match status" value="1"/>
</dbReference>
<dbReference type="Proteomes" id="UP001193501">
    <property type="component" value="Unassembled WGS sequence"/>
</dbReference>
<sequence>MIQFRLVRQIALAVLLASPVAAQEASPTDTLTFAQVAALTGPASALGTGMRDGITAAFAEANAAGGVGGLKLALDSLDDGYEPDQSVAQLETVLAKPGYLALIGPVGTPTNQAMVPMAASAGLPVIGPFTGAGFLRDPALTNVFNLRASYGAETEAWMAHLVDDLGMKRIAILYQDDGFGRAGLDGAKAALERRGMTLVAEGTYVRNTTAVKSALLDIRKAEPEAVVMVGAYKPVAEFVRLSRKLKFEPTFVNISFVGSGALAAELGADGAGVIVSQVVPLPWDTSVPVVVAYQAALAAHVPDAKIDFVSLEGYLVGRLAIEALKAAGANPTRESYLKALQGVTAVDLGGLGLQYGPGDNQGSDSVFLTRITPEGGFEIVNPGGSS</sequence>
<comment type="similarity">
    <text evidence="1">Belongs to the leucine-binding protein family.</text>
</comment>
<dbReference type="PANTHER" id="PTHR47235:SF1">
    <property type="entry name" value="BLR6548 PROTEIN"/>
    <property type="match status" value="1"/>
</dbReference>
<dbReference type="Pfam" id="PF13458">
    <property type="entry name" value="Peripla_BP_6"/>
    <property type="match status" value="1"/>
</dbReference>
<name>A0AAE4YH63_9RHOB</name>
<dbReference type="RefSeq" id="WP_168776710.1">
    <property type="nucleotide sequence ID" value="NZ_JAABNR010000039.1"/>
</dbReference>
<dbReference type="Gene3D" id="3.40.50.2300">
    <property type="match status" value="2"/>
</dbReference>
<evidence type="ECO:0000256" key="3">
    <source>
        <dbReference type="ARBA" id="ARBA00022729"/>
    </source>
</evidence>
<evidence type="ECO:0000313" key="8">
    <source>
        <dbReference type="Proteomes" id="UP001193501"/>
    </source>
</evidence>
<keyword evidence="4" id="KW-0029">Amino-acid transport</keyword>
<proteinExistence type="inferred from homology"/>
<accession>A0AAE4YH63</accession>
<protein>
    <submittedName>
        <fullName evidence="7">ABC transporter substrate-binding protein</fullName>
    </submittedName>
</protein>
<dbReference type="GO" id="GO:0006865">
    <property type="term" value="P:amino acid transport"/>
    <property type="evidence" value="ECO:0007669"/>
    <property type="project" value="UniProtKB-KW"/>
</dbReference>
<dbReference type="CDD" id="cd19978">
    <property type="entry name" value="PBP1_ABC_ligand_binding-like"/>
    <property type="match status" value="1"/>
</dbReference>
<evidence type="ECO:0000256" key="2">
    <source>
        <dbReference type="ARBA" id="ARBA00022448"/>
    </source>
</evidence>
<keyword evidence="8" id="KW-1185">Reference proteome</keyword>
<dbReference type="PRINTS" id="PR00337">
    <property type="entry name" value="LEUILEVALBP"/>
</dbReference>
<evidence type="ECO:0000259" key="6">
    <source>
        <dbReference type="Pfam" id="PF13458"/>
    </source>
</evidence>
<dbReference type="InterPro" id="IPR028081">
    <property type="entry name" value="Leu-bd"/>
</dbReference>
<reference evidence="7" key="1">
    <citation type="submission" date="2020-01" db="EMBL/GenBank/DDBJ databases">
        <authorList>
            <person name="Chen W.-M."/>
        </authorList>
    </citation>
    <scope>NUCLEOTIDE SEQUENCE</scope>
    <source>
        <strain evidence="7">CYK-10</strain>
    </source>
</reference>
<gene>
    <name evidence="7" type="ORF">GV832_20240</name>
</gene>
<feature type="domain" description="Leucine-binding protein" evidence="6">
    <location>
        <begin position="32"/>
        <end position="372"/>
    </location>
</feature>
<feature type="chain" id="PRO_5042007925" evidence="5">
    <location>
        <begin position="23"/>
        <end position="386"/>
    </location>
</feature>
<dbReference type="InterPro" id="IPR028082">
    <property type="entry name" value="Peripla_BP_I"/>
</dbReference>
<dbReference type="AlphaFoldDB" id="A0AAE4YH63"/>
<evidence type="ECO:0000256" key="4">
    <source>
        <dbReference type="ARBA" id="ARBA00022970"/>
    </source>
</evidence>
<comment type="caution">
    <text evidence="7">The sequence shown here is derived from an EMBL/GenBank/DDBJ whole genome shotgun (WGS) entry which is preliminary data.</text>
</comment>